<evidence type="ECO:0000259" key="1">
    <source>
        <dbReference type="Pfam" id="PF07754"/>
    </source>
</evidence>
<dbReference type="PANTHER" id="PTHR40733:SF1">
    <property type="entry name" value="SMALL ZINC FINGER PROTEIN HVO-2753-LIKE ZINC-BINDING POCKET DOMAIN-CONTAINING PROTEIN"/>
    <property type="match status" value="1"/>
</dbReference>
<accession>A0ABT5X7B6</accession>
<dbReference type="EMBL" id="JARFPK010000014">
    <property type="protein sequence ID" value="MDF0590561.1"/>
    <property type="molecule type" value="Genomic_DNA"/>
</dbReference>
<evidence type="ECO:0000313" key="2">
    <source>
        <dbReference type="EMBL" id="MDF0590561.1"/>
    </source>
</evidence>
<name>A0ABT5X7B6_9EURY</name>
<dbReference type="NCBIfam" id="NF011481">
    <property type="entry name" value="PRK14890.1"/>
    <property type="match status" value="1"/>
</dbReference>
<protein>
    <submittedName>
        <fullName evidence="2">Zinc finger domain-containing protein</fullName>
    </submittedName>
</protein>
<dbReference type="InterPro" id="IPR011668">
    <property type="entry name" value="HVO_2753-like_ZBP"/>
</dbReference>
<comment type="caution">
    <text evidence="2">The sequence shown here is derived from an EMBL/GenBank/DDBJ whole genome shotgun (WGS) entry which is preliminary data.</text>
</comment>
<reference evidence="2 3" key="1">
    <citation type="submission" date="2023-03" db="EMBL/GenBank/DDBJ databases">
        <title>WGS of Methanotrichaceae archaeon Mx.</title>
        <authorList>
            <person name="Sorokin D.Y."/>
            <person name="Merkel A.Y."/>
        </authorList>
    </citation>
    <scope>NUCLEOTIDE SEQUENCE [LARGE SCALE GENOMIC DNA]</scope>
    <source>
        <strain evidence="2 3">Mx</strain>
    </source>
</reference>
<proteinExistence type="predicted"/>
<dbReference type="InterPro" id="IPR049683">
    <property type="entry name" value="HVO_2753-like_euryarch"/>
</dbReference>
<keyword evidence="3" id="KW-1185">Reference proteome</keyword>
<dbReference type="NCBIfam" id="NF041909">
    <property type="entry name" value="HVO_2753"/>
    <property type="match status" value="1"/>
</dbReference>
<evidence type="ECO:0000313" key="3">
    <source>
        <dbReference type="Proteomes" id="UP001220010"/>
    </source>
</evidence>
<dbReference type="InterPro" id="IPR044720">
    <property type="entry name" value="HVO_2753-like"/>
</dbReference>
<sequence length="55" mass="6005">MTEKSDRCMSCGVTLIGPIGARFPCPDCGEIIMRCNRCRKQSNSYTCPNCGFVGP</sequence>
<dbReference type="Pfam" id="PF07754">
    <property type="entry name" value="HVO_2753_ZBP"/>
    <property type="match status" value="1"/>
</dbReference>
<dbReference type="Proteomes" id="UP001220010">
    <property type="component" value="Unassembled WGS sequence"/>
</dbReference>
<dbReference type="PANTHER" id="PTHR40733">
    <property type="entry name" value="ZINC-RIBBON RNA-BINDING PROTEIN INVOLVED IN TRANSLATION-RELATED"/>
    <property type="match status" value="1"/>
</dbReference>
<gene>
    <name evidence="2" type="ORF">P0O15_05145</name>
</gene>
<feature type="domain" description="Small zinc finger protein HVO-2753-like zinc-binding pocket" evidence="1">
    <location>
        <begin position="8"/>
        <end position="51"/>
    </location>
</feature>
<dbReference type="RefSeq" id="WP_316966306.1">
    <property type="nucleotide sequence ID" value="NZ_JARFPK010000014.1"/>
</dbReference>
<organism evidence="2 3">
    <name type="scientific">Candidatus Methanocrinis natronophilus</name>
    <dbReference type="NCBI Taxonomy" id="3033396"/>
    <lineage>
        <taxon>Archaea</taxon>
        <taxon>Methanobacteriati</taxon>
        <taxon>Methanobacteriota</taxon>
        <taxon>Stenosarchaea group</taxon>
        <taxon>Methanomicrobia</taxon>
        <taxon>Methanotrichales</taxon>
        <taxon>Methanotrichaceae</taxon>
        <taxon>Methanocrinis</taxon>
    </lineage>
</organism>